<keyword evidence="3" id="KW-1185">Reference proteome</keyword>
<dbReference type="Proteomes" id="UP000516304">
    <property type="component" value="Chromosome TIRI35C"/>
</dbReference>
<reference evidence="2 3" key="1">
    <citation type="submission" date="2020-09" db="EMBL/GenBank/DDBJ databases">
        <authorList>
            <person name="Courtine D."/>
        </authorList>
    </citation>
    <scope>NUCLEOTIDE SEQUENCE [LARGE SCALE GENOMIC DNA]</scope>
    <source>
        <strain evidence="2 3">IRI35c</strain>
    </source>
</reference>
<accession>A0A7G2D7B1</accession>
<evidence type="ECO:0000256" key="1">
    <source>
        <dbReference type="SAM" id="Phobius"/>
    </source>
</evidence>
<evidence type="ECO:0000313" key="3">
    <source>
        <dbReference type="Proteomes" id="UP000516304"/>
    </source>
</evidence>
<dbReference type="EMBL" id="LR881183">
    <property type="protein sequence ID" value="CAD5244323.1"/>
    <property type="molecule type" value="Genomic_DNA"/>
</dbReference>
<dbReference type="GeneID" id="58918913"/>
<evidence type="ECO:0000313" key="2">
    <source>
        <dbReference type="EMBL" id="CAD5244323.1"/>
    </source>
</evidence>
<dbReference type="AlphaFoldDB" id="A0A7G2D7B1"/>
<organism evidence="2 3">
    <name type="scientific">Thermococcus camini</name>
    <dbReference type="NCBI Taxonomy" id="2016373"/>
    <lineage>
        <taxon>Archaea</taxon>
        <taxon>Methanobacteriati</taxon>
        <taxon>Methanobacteriota</taxon>
        <taxon>Thermococci</taxon>
        <taxon>Thermococcales</taxon>
        <taxon>Thermococcaceae</taxon>
        <taxon>Thermococcus</taxon>
    </lineage>
</organism>
<sequence>MRNVIPSMLVAIFILIGGLHSALAAPYWIKPGVYIEYIAQRYDPYIQYRVSHGDKPDWVTTSLMIYNYSGVLYVIKTYNDTVIRFNLSDENNEYIISHVQIELTNVTVMTVLPKGVHPPAFWKDVDVLSAKTEKSHDPDFKDWTWYIFKLREVTITGSHLIREADMQVVKDGKAYGHTMLFDSPLHPLEKGSAFSKYPFSTVIGRVTVDNKNSKKWKNITYYPPLKTVVTEGYSFNLTQPFGKGYPIEIVQMATLIYTFDASDGNLVFTPNGGPDLWAVGILSASFSDEYALYQAEVRHDDSYATGLVLKLFKTSAKRLNTISFRKPDVKTAYVFHGSLAILLIIVGLTKIKKRRE</sequence>
<feature type="transmembrane region" description="Helical" evidence="1">
    <location>
        <begin position="333"/>
        <end position="351"/>
    </location>
</feature>
<dbReference type="RefSeq" id="WP_246454698.1">
    <property type="nucleotide sequence ID" value="NZ_LR881183.1"/>
</dbReference>
<proteinExistence type="predicted"/>
<gene>
    <name evidence="2" type="ORF">TIRI35C_1169</name>
</gene>
<keyword evidence="1" id="KW-0812">Transmembrane</keyword>
<keyword evidence="1" id="KW-1133">Transmembrane helix</keyword>
<keyword evidence="1" id="KW-0472">Membrane</keyword>
<dbReference type="KEGG" id="tcq:TIRI35C_1169"/>
<name>A0A7G2D7B1_9EURY</name>
<protein>
    <submittedName>
        <fullName evidence="2">Uncharacterized protein</fullName>
    </submittedName>
</protein>